<gene>
    <name evidence="1" type="ORF">PXEA_LOCUS28432</name>
</gene>
<evidence type="ECO:0000313" key="1">
    <source>
        <dbReference type="EMBL" id="VEL34992.1"/>
    </source>
</evidence>
<dbReference type="AlphaFoldDB" id="A0A448XER8"/>
<dbReference type="EMBL" id="CAAALY010248828">
    <property type="protein sequence ID" value="VEL34992.1"/>
    <property type="molecule type" value="Genomic_DNA"/>
</dbReference>
<name>A0A448XER8_9PLAT</name>
<evidence type="ECO:0000313" key="2">
    <source>
        <dbReference type="Proteomes" id="UP000784294"/>
    </source>
</evidence>
<protein>
    <submittedName>
        <fullName evidence="1">Uncharacterized protein</fullName>
    </submittedName>
</protein>
<reference evidence="1" key="1">
    <citation type="submission" date="2018-11" db="EMBL/GenBank/DDBJ databases">
        <authorList>
            <consortium name="Pathogen Informatics"/>
        </authorList>
    </citation>
    <scope>NUCLEOTIDE SEQUENCE</scope>
</reference>
<proteinExistence type="predicted"/>
<keyword evidence="2" id="KW-1185">Reference proteome</keyword>
<sequence length="91" mass="10129">MASEDQKEDIMIRRKSRSVVTRDPVIFGAQTPITQAKGMTSASCCKVENLFARFGWNQLLVGVRGGQWQVYKGAFSLTPKTLTFDTTQLGK</sequence>
<organism evidence="1 2">
    <name type="scientific">Protopolystoma xenopodis</name>
    <dbReference type="NCBI Taxonomy" id="117903"/>
    <lineage>
        <taxon>Eukaryota</taxon>
        <taxon>Metazoa</taxon>
        <taxon>Spiralia</taxon>
        <taxon>Lophotrochozoa</taxon>
        <taxon>Platyhelminthes</taxon>
        <taxon>Monogenea</taxon>
        <taxon>Polyopisthocotylea</taxon>
        <taxon>Polystomatidea</taxon>
        <taxon>Polystomatidae</taxon>
        <taxon>Protopolystoma</taxon>
    </lineage>
</organism>
<dbReference type="Proteomes" id="UP000784294">
    <property type="component" value="Unassembled WGS sequence"/>
</dbReference>
<comment type="caution">
    <text evidence="1">The sequence shown here is derived from an EMBL/GenBank/DDBJ whole genome shotgun (WGS) entry which is preliminary data.</text>
</comment>
<accession>A0A448XER8</accession>
<dbReference type="OrthoDB" id="6273453at2759"/>